<organism evidence="17 18">
    <name type="scientific">Jiella endophytica</name>
    <dbReference type="NCBI Taxonomy" id="2558362"/>
    <lineage>
        <taxon>Bacteria</taxon>
        <taxon>Pseudomonadati</taxon>
        <taxon>Pseudomonadota</taxon>
        <taxon>Alphaproteobacteria</taxon>
        <taxon>Hyphomicrobiales</taxon>
        <taxon>Aurantimonadaceae</taxon>
        <taxon>Jiella</taxon>
    </lineage>
</organism>
<dbReference type="PANTHER" id="PTHR22749:SF6">
    <property type="entry name" value="RIBOFLAVIN KINASE"/>
    <property type="match status" value="1"/>
</dbReference>
<dbReference type="Gene3D" id="3.40.50.620">
    <property type="entry name" value="HUPs"/>
    <property type="match status" value="1"/>
</dbReference>
<evidence type="ECO:0000256" key="15">
    <source>
        <dbReference type="PIRNR" id="PIRNR004491"/>
    </source>
</evidence>
<comment type="pathway">
    <text evidence="2 15">Cofactor biosynthesis; FAD biosynthesis; FAD from FMN: step 1/1.</text>
</comment>
<dbReference type="OrthoDB" id="9803667at2"/>
<dbReference type="AlphaFoldDB" id="A0A4Y8RBU8"/>
<dbReference type="InterPro" id="IPR002606">
    <property type="entry name" value="Riboflavin_kinase_bac"/>
</dbReference>
<evidence type="ECO:0000256" key="4">
    <source>
        <dbReference type="ARBA" id="ARBA00022630"/>
    </source>
</evidence>
<dbReference type="GO" id="GO:0005524">
    <property type="term" value="F:ATP binding"/>
    <property type="evidence" value="ECO:0007669"/>
    <property type="project" value="UniProtKB-UniRule"/>
</dbReference>
<dbReference type="UniPathway" id="UPA00276">
    <property type="reaction ID" value="UER00406"/>
</dbReference>
<evidence type="ECO:0000256" key="6">
    <source>
        <dbReference type="ARBA" id="ARBA00022679"/>
    </source>
</evidence>
<evidence type="ECO:0000313" key="17">
    <source>
        <dbReference type="EMBL" id="TFF19071.1"/>
    </source>
</evidence>
<keyword evidence="18" id="KW-1185">Reference proteome</keyword>
<keyword evidence="6 15" id="KW-0808">Transferase</keyword>
<keyword evidence="9 15" id="KW-0418">Kinase</keyword>
<keyword evidence="8 15" id="KW-0547">Nucleotide-binding</keyword>
<evidence type="ECO:0000256" key="3">
    <source>
        <dbReference type="ARBA" id="ARBA00005201"/>
    </source>
</evidence>
<dbReference type="Gene3D" id="2.40.30.30">
    <property type="entry name" value="Riboflavin kinase-like"/>
    <property type="match status" value="1"/>
</dbReference>
<dbReference type="FunFam" id="3.40.50.620:FF:000021">
    <property type="entry name" value="Riboflavin biosynthesis protein"/>
    <property type="match status" value="1"/>
</dbReference>
<evidence type="ECO:0000256" key="9">
    <source>
        <dbReference type="ARBA" id="ARBA00022777"/>
    </source>
</evidence>
<dbReference type="PIRSF" id="PIRSF004491">
    <property type="entry name" value="FAD_Synth"/>
    <property type="match status" value="1"/>
</dbReference>
<evidence type="ECO:0000313" key="18">
    <source>
        <dbReference type="Proteomes" id="UP000298179"/>
    </source>
</evidence>
<dbReference type="EC" id="2.7.1.26" evidence="15"/>
<dbReference type="InterPro" id="IPR014729">
    <property type="entry name" value="Rossmann-like_a/b/a_fold"/>
</dbReference>
<dbReference type="EMBL" id="SOZD01000007">
    <property type="protein sequence ID" value="TFF19071.1"/>
    <property type="molecule type" value="Genomic_DNA"/>
</dbReference>
<dbReference type="GO" id="GO:0009398">
    <property type="term" value="P:FMN biosynthetic process"/>
    <property type="evidence" value="ECO:0007669"/>
    <property type="project" value="UniProtKB-UniRule"/>
</dbReference>
<evidence type="ECO:0000256" key="8">
    <source>
        <dbReference type="ARBA" id="ARBA00022741"/>
    </source>
</evidence>
<reference evidence="17 18" key="1">
    <citation type="submission" date="2019-03" db="EMBL/GenBank/DDBJ databases">
        <title>Jiella endophytica sp. nov., a novel endophytic bacterium isolated from root of Ficus microcarpa Linn. f.</title>
        <authorList>
            <person name="Tuo L."/>
        </authorList>
    </citation>
    <scope>NUCLEOTIDE SEQUENCE [LARGE SCALE GENOMIC DNA]</scope>
    <source>
        <strain evidence="17 18">CBS5Q-3</strain>
    </source>
</reference>
<keyword evidence="12" id="KW-0511">Multifunctional enzyme</keyword>
<keyword evidence="11 15" id="KW-0067">ATP-binding</keyword>
<dbReference type="CDD" id="cd02064">
    <property type="entry name" value="FAD_synthetase_N"/>
    <property type="match status" value="1"/>
</dbReference>
<evidence type="ECO:0000256" key="2">
    <source>
        <dbReference type="ARBA" id="ARBA00004726"/>
    </source>
</evidence>
<dbReference type="InterPro" id="IPR023468">
    <property type="entry name" value="Riboflavin_kinase"/>
</dbReference>
<evidence type="ECO:0000256" key="7">
    <source>
        <dbReference type="ARBA" id="ARBA00022695"/>
    </source>
</evidence>
<evidence type="ECO:0000256" key="1">
    <source>
        <dbReference type="ARBA" id="ARBA00002121"/>
    </source>
</evidence>
<dbReference type="GO" id="GO:0009231">
    <property type="term" value="P:riboflavin biosynthetic process"/>
    <property type="evidence" value="ECO:0007669"/>
    <property type="project" value="InterPro"/>
</dbReference>
<evidence type="ECO:0000259" key="16">
    <source>
        <dbReference type="SMART" id="SM00904"/>
    </source>
</evidence>
<dbReference type="SUPFAM" id="SSF52374">
    <property type="entry name" value="Nucleotidylyl transferase"/>
    <property type="match status" value="1"/>
</dbReference>
<dbReference type="SMART" id="SM00904">
    <property type="entry name" value="Flavokinase"/>
    <property type="match status" value="1"/>
</dbReference>
<evidence type="ECO:0000256" key="5">
    <source>
        <dbReference type="ARBA" id="ARBA00022643"/>
    </source>
</evidence>
<evidence type="ECO:0000256" key="10">
    <source>
        <dbReference type="ARBA" id="ARBA00022827"/>
    </source>
</evidence>
<keyword evidence="4 15" id="KW-0285">Flavoprotein</keyword>
<gene>
    <name evidence="17" type="ORF">E3C22_20055</name>
</gene>
<accession>A0A4Y8RBU8</accession>
<dbReference type="NCBIfam" id="TIGR00083">
    <property type="entry name" value="ribF"/>
    <property type="match status" value="1"/>
</dbReference>
<comment type="pathway">
    <text evidence="3 15">Cofactor biosynthesis; FMN biosynthesis; FMN from riboflavin (ATP route): step 1/1.</text>
</comment>
<keyword evidence="10 15" id="KW-0274">FAD</keyword>
<comment type="catalytic activity">
    <reaction evidence="13 15">
        <text>riboflavin + ATP = FMN + ADP + H(+)</text>
        <dbReference type="Rhea" id="RHEA:14357"/>
        <dbReference type="ChEBI" id="CHEBI:15378"/>
        <dbReference type="ChEBI" id="CHEBI:30616"/>
        <dbReference type="ChEBI" id="CHEBI:57986"/>
        <dbReference type="ChEBI" id="CHEBI:58210"/>
        <dbReference type="ChEBI" id="CHEBI:456216"/>
        <dbReference type="EC" id="2.7.1.26"/>
    </reaction>
</comment>
<evidence type="ECO:0000256" key="12">
    <source>
        <dbReference type="ARBA" id="ARBA00023268"/>
    </source>
</evidence>
<evidence type="ECO:0000256" key="14">
    <source>
        <dbReference type="ARBA" id="ARBA00049494"/>
    </source>
</evidence>
<comment type="caution">
    <text evidence="17">The sequence shown here is derived from an EMBL/GenBank/DDBJ whole genome shotgun (WGS) entry which is preliminary data.</text>
</comment>
<keyword evidence="7 15" id="KW-0548">Nucleotidyltransferase</keyword>
<proteinExistence type="inferred from homology"/>
<keyword evidence="5 15" id="KW-0288">FMN</keyword>
<dbReference type="Pfam" id="PF06574">
    <property type="entry name" value="FAD_syn"/>
    <property type="match status" value="1"/>
</dbReference>
<comment type="function">
    <text evidence="1">Catalyzes the phosphorylation of riboflavin to FMN followed by the adenylation of FMN to FAD.</text>
</comment>
<feature type="domain" description="Riboflavin kinase" evidence="16">
    <location>
        <begin position="190"/>
        <end position="314"/>
    </location>
</feature>
<dbReference type="Pfam" id="PF01687">
    <property type="entry name" value="Flavokinase"/>
    <property type="match status" value="1"/>
</dbReference>
<sequence>MSQPAAFARLVGGEALPPRLRGGVVAIGNFDGVHRGHQAVLGTAREIARAEGRPLICLTFEPHPRTVFDPDHPVPRLTPAPIRARLIDALGFDAVVEQAFDRTFAGIEPEAFVATVLVDWLGAAHVVAGFDFHYGRKRGGTPTTLVAAGERHGFGATLVPALKDAGGETISSSRIRALLEKGDVSEAAHLLGYRWTIGGSVQAGQKLGRTLGYPTANIPLVPATLLKFGIYAVRVRRADGTLRDGVASFGRRPTFDDGEALFETFLFDFSGDLYGEAIEVSIFDFLRGEEKFDSVEALIAQMDRDSEAARSALTAAAPLGDLDRRMAF</sequence>
<dbReference type="EC" id="2.7.7.2" evidence="15"/>
<dbReference type="GO" id="GO:0008531">
    <property type="term" value="F:riboflavin kinase activity"/>
    <property type="evidence" value="ECO:0007669"/>
    <property type="project" value="UniProtKB-UniRule"/>
</dbReference>
<dbReference type="Proteomes" id="UP000298179">
    <property type="component" value="Unassembled WGS sequence"/>
</dbReference>
<comment type="similarity">
    <text evidence="15">Belongs to the ribF family.</text>
</comment>
<dbReference type="GO" id="GO:0003919">
    <property type="term" value="F:FMN adenylyltransferase activity"/>
    <property type="evidence" value="ECO:0007669"/>
    <property type="project" value="UniProtKB-UniRule"/>
</dbReference>
<dbReference type="SUPFAM" id="SSF82114">
    <property type="entry name" value="Riboflavin kinase-like"/>
    <property type="match status" value="1"/>
</dbReference>
<evidence type="ECO:0000256" key="11">
    <source>
        <dbReference type="ARBA" id="ARBA00022840"/>
    </source>
</evidence>
<evidence type="ECO:0000256" key="13">
    <source>
        <dbReference type="ARBA" id="ARBA00047880"/>
    </source>
</evidence>
<dbReference type="NCBIfam" id="NF004160">
    <property type="entry name" value="PRK05627.1-3"/>
    <property type="match status" value="1"/>
</dbReference>
<dbReference type="GO" id="GO:0006747">
    <property type="term" value="P:FAD biosynthetic process"/>
    <property type="evidence" value="ECO:0007669"/>
    <property type="project" value="UniProtKB-UniRule"/>
</dbReference>
<dbReference type="InterPro" id="IPR015864">
    <property type="entry name" value="FAD_synthase"/>
</dbReference>
<protein>
    <recommendedName>
        <fullName evidence="15">Riboflavin biosynthesis protein</fullName>
    </recommendedName>
    <domain>
        <recommendedName>
            <fullName evidence="15">Riboflavin kinase</fullName>
            <ecNumber evidence="15">2.7.1.26</ecNumber>
        </recommendedName>
        <alternativeName>
            <fullName evidence="15">Flavokinase</fullName>
        </alternativeName>
    </domain>
    <domain>
        <recommendedName>
            <fullName evidence="15">FMN adenylyltransferase</fullName>
            <ecNumber evidence="15">2.7.7.2</ecNumber>
        </recommendedName>
        <alternativeName>
            <fullName evidence="15">FAD pyrophosphorylase</fullName>
        </alternativeName>
        <alternativeName>
            <fullName evidence="15">FAD synthase</fullName>
        </alternativeName>
    </domain>
</protein>
<dbReference type="RefSeq" id="WP_134763668.1">
    <property type="nucleotide sequence ID" value="NZ_SOZD01000007.1"/>
</dbReference>
<comment type="catalytic activity">
    <reaction evidence="14 15">
        <text>FMN + ATP + H(+) = FAD + diphosphate</text>
        <dbReference type="Rhea" id="RHEA:17237"/>
        <dbReference type="ChEBI" id="CHEBI:15378"/>
        <dbReference type="ChEBI" id="CHEBI:30616"/>
        <dbReference type="ChEBI" id="CHEBI:33019"/>
        <dbReference type="ChEBI" id="CHEBI:57692"/>
        <dbReference type="ChEBI" id="CHEBI:58210"/>
        <dbReference type="EC" id="2.7.7.2"/>
    </reaction>
</comment>
<dbReference type="InterPro" id="IPR015865">
    <property type="entry name" value="Riboflavin_kinase_bac/euk"/>
</dbReference>
<name>A0A4Y8RBU8_9HYPH</name>
<dbReference type="PANTHER" id="PTHR22749">
    <property type="entry name" value="RIBOFLAVIN KINASE/FMN ADENYLYLTRANSFERASE"/>
    <property type="match status" value="1"/>
</dbReference>
<dbReference type="InterPro" id="IPR023465">
    <property type="entry name" value="Riboflavin_kinase_dom_sf"/>
</dbReference>
<dbReference type="UniPathway" id="UPA00277">
    <property type="reaction ID" value="UER00407"/>
</dbReference>